<protein>
    <submittedName>
        <fullName evidence="1">Uncharacterized protein</fullName>
    </submittedName>
</protein>
<keyword evidence="2" id="KW-1185">Reference proteome</keyword>
<organism evidence="1 2">
    <name type="scientific">Runella slithyformis (strain ATCC 29530 / DSM 19594 / LMG 11500 / NCIMB 11436 / LSU 4)</name>
    <dbReference type="NCBI Taxonomy" id="761193"/>
    <lineage>
        <taxon>Bacteria</taxon>
        <taxon>Pseudomonadati</taxon>
        <taxon>Bacteroidota</taxon>
        <taxon>Cytophagia</taxon>
        <taxon>Cytophagales</taxon>
        <taxon>Spirosomataceae</taxon>
        <taxon>Runella</taxon>
    </lineage>
</organism>
<reference evidence="2" key="1">
    <citation type="submission" date="2011-06" db="EMBL/GenBank/DDBJ databases">
        <title>The complete genome of chromosome of Runella slithyformis DSM 19594.</title>
        <authorList>
            <consortium name="US DOE Joint Genome Institute (JGI-PGF)"/>
            <person name="Lucas S."/>
            <person name="Han J."/>
            <person name="Lapidus A."/>
            <person name="Bruce D."/>
            <person name="Goodwin L."/>
            <person name="Pitluck S."/>
            <person name="Peters L."/>
            <person name="Kyrpides N."/>
            <person name="Mavromatis K."/>
            <person name="Ivanova N."/>
            <person name="Ovchinnikova G."/>
            <person name="Zhang X."/>
            <person name="Misra M."/>
            <person name="Detter J.C."/>
            <person name="Tapia R."/>
            <person name="Han C."/>
            <person name="Land M."/>
            <person name="Hauser L."/>
            <person name="Markowitz V."/>
            <person name="Cheng J.-F."/>
            <person name="Hugenholtz P."/>
            <person name="Woyke T."/>
            <person name="Wu D."/>
            <person name="Tindall B."/>
            <person name="Faehrich R."/>
            <person name="Brambilla E."/>
            <person name="Klenk H.-P."/>
            <person name="Eisen J.A."/>
        </authorList>
    </citation>
    <scope>NUCLEOTIDE SEQUENCE [LARGE SCALE GENOMIC DNA]</scope>
    <source>
        <strain evidence="2">ATCC 29530 / DSM 19594 / LMG 11500 / NCIMB 11436 / LSU 4</strain>
    </source>
</reference>
<dbReference type="RefSeq" id="WP_013927089.1">
    <property type="nucleotide sequence ID" value="NC_015703.1"/>
</dbReference>
<sequence length="56" mass="6777">MSQRDFAMMSIKRDVARHGRMTPESVRLFKEARLTRHELKEAALRGLEMFQEWKNR</sequence>
<reference evidence="1 2" key="2">
    <citation type="journal article" date="2012" name="Stand. Genomic Sci.">
        <title>Complete genome sequence of the aquatic bacterium Runella slithyformis type strain (LSU 4(T)).</title>
        <authorList>
            <person name="Copeland A."/>
            <person name="Zhang X."/>
            <person name="Misra M."/>
            <person name="Lapidus A."/>
            <person name="Nolan M."/>
            <person name="Lucas S."/>
            <person name="Deshpande S."/>
            <person name="Cheng J.F."/>
            <person name="Tapia R."/>
            <person name="Goodwin L.A."/>
            <person name="Pitluck S."/>
            <person name="Liolios K."/>
            <person name="Pagani I."/>
            <person name="Ivanova N."/>
            <person name="Mikhailova N."/>
            <person name="Pati A."/>
            <person name="Chen A."/>
            <person name="Palaniappan K."/>
            <person name="Land M."/>
            <person name="Hauser L."/>
            <person name="Pan C."/>
            <person name="Jeffries C.D."/>
            <person name="Detter J.C."/>
            <person name="Brambilla E.M."/>
            <person name="Rohde M."/>
            <person name="Djao O.D."/>
            <person name="Goker M."/>
            <person name="Sikorski J."/>
            <person name="Tindall B.J."/>
            <person name="Woyke T."/>
            <person name="Bristow J."/>
            <person name="Eisen J.A."/>
            <person name="Markowitz V."/>
            <person name="Hugenholtz P."/>
            <person name="Kyrpides N.C."/>
            <person name="Klenk H.P."/>
            <person name="Mavromatis K."/>
        </authorList>
    </citation>
    <scope>NUCLEOTIDE SEQUENCE [LARGE SCALE GENOMIC DNA]</scope>
    <source>
        <strain evidence="2">ATCC 29530 / DSM 19594 / LMG 11500 / NCIMB 11436 / LSU 4</strain>
    </source>
</reference>
<name>A0A7U3ZIH8_RUNSL</name>
<gene>
    <name evidence="1" type="ordered locus">Runsl_1343</name>
</gene>
<accession>A0A7U3ZIH8</accession>
<dbReference type="Proteomes" id="UP000000493">
    <property type="component" value="Chromosome"/>
</dbReference>
<dbReference type="AlphaFoldDB" id="A0A7U3ZIH8"/>
<evidence type="ECO:0000313" key="2">
    <source>
        <dbReference type="Proteomes" id="UP000000493"/>
    </source>
</evidence>
<dbReference type="EMBL" id="CP002859">
    <property type="protein sequence ID" value="AEI47770.1"/>
    <property type="molecule type" value="Genomic_DNA"/>
</dbReference>
<proteinExistence type="predicted"/>
<evidence type="ECO:0000313" key="1">
    <source>
        <dbReference type="EMBL" id="AEI47770.1"/>
    </source>
</evidence>
<dbReference type="KEGG" id="rsi:Runsl_1343"/>